<keyword evidence="4" id="KW-1185">Reference proteome</keyword>
<feature type="transmembrane region" description="Helical" evidence="2">
    <location>
        <begin position="113"/>
        <end position="134"/>
    </location>
</feature>
<evidence type="ECO:0000313" key="3">
    <source>
        <dbReference type="EMBL" id="ORY16003.1"/>
    </source>
</evidence>
<dbReference type="OrthoDB" id="5139479at2759"/>
<gene>
    <name evidence="3" type="ORF">BCR34DRAFT_598035</name>
</gene>
<sequence>MARHKRERPPWLPKSIPYKDGRVLGLAKQTNLAWISAILAVTFFTLTVSYATEKSRFTSVKFVHSSRSNSILVLRVLSEITSVFLGATIHSTFEVVQWVLISRPDGIRLPQFLSLQSSTGPLGLLVLALGRGLPYSQWSIKPRLMSLLRLLAEIAIPVIAVLIMSNVNIDTVYLPIERTVQPFAMGMEPFNASVASELGVMEDLLFNIDYVYFLENPQHSLGISPEADGCTRGMAMSSNKSCSRRVLMTQAKQMVDANLNFDTSLNSEIVLSNNQQVYLLEYLDNIPVSSQDLECQRINSGPACYTLCTREAKAGLIEATLKICPPELVVKNNCLNDTTWEASPGFTTTIRASFLNASVSYNRLDGRILDHKIASEPILTCNNASELLRAMTIVLNTTMPAQSSLWSPILGAPTHFFGRLFAGQMYRIGKLMAVDPSARIKGVNALQNILAMTLFYCQNGVLSQTVLAQTVWPIAPNKTTTTLPQYHRGLFSGQDKTATVALAETRYRVNVGRATLMAYVVLSGVALTICIVVLVIGSLCELAKLDAEPTLWPALDFWTQCRVEDGNGTLVHSQKRAQLAWTQGQELFRELGGLRVTRRKRKLGDRLGMELPGLERGQDGVSASRGFGADTASENEEDSVRSKEDLGIPVH</sequence>
<dbReference type="AlphaFoldDB" id="A0A1Y2A0E8"/>
<dbReference type="Proteomes" id="UP000193144">
    <property type="component" value="Unassembled WGS sequence"/>
</dbReference>
<protein>
    <submittedName>
        <fullName evidence="3">Uncharacterized protein</fullName>
    </submittedName>
</protein>
<evidence type="ECO:0000256" key="2">
    <source>
        <dbReference type="SAM" id="Phobius"/>
    </source>
</evidence>
<proteinExistence type="predicted"/>
<feature type="compositionally biased region" description="Basic and acidic residues" evidence="1">
    <location>
        <begin position="638"/>
        <end position="651"/>
    </location>
</feature>
<feature type="region of interest" description="Disordered" evidence="1">
    <location>
        <begin position="610"/>
        <end position="651"/>
    </location>
</feature>
<comment type="caution">
    <text evidence="3">The sequence shown here is derived from an EMBL/GenBank/DDBJ whole genome shotgun (WGS) entry which is preliminary data.</text>
</comment>
<feature type="transmembrane region" description="Helical" evidence="2">
    <location>
        <begin position="72"/>
        <end position="93"/>
    </location>
</feature>
<evidence type="ECO:0000256" key="1">
    <source>
        <dbReference type="SAM" id="MobiDB-lite"/>
    </source>
</evidence>
<feature type="transmembrane region" description="Helical" evidence="2">
    <location>
        <begin position="146"/>
        <end position="165"/>
    </location>
</feature>
<feature type="transmembrane region" description="Helical" evidence="2">
    <location>
        <begin position="32"/>
        <end position="51"/>
    </location>
</feature>
<reference evidence="3 4" key="1">
    <citation type="submission" date="2016-07" db="EMBL/GenBank/DDBJ databases">
        <title>Pervasive Adenine N6-methylation of Active Genes in Fungi.</title>
        <authorList>
            <consortium name="DOE Joint Genome Institute"/>
            <person name="Mondo S.J."/>
            <person name="Dannebaum R.O."/>
            <person name="Kuo R.C."/>
            <person name="Labutti K."/>
            <person name="Haridas S."/>
            <person name="Kuo A."/>
            <person name="Salamov A."/>
            <person name="Ahrendt S.R."/>
            <person name="Lipzen A."/>
            <person name="Sullivan W."/>
            <person name="Andreopoulos W.B."/>
            <person name="Clum A."/>
            <person name="Lindquist E."/>
            <person name="Daum C."/>
            <person name="Ramamoorthy G.K."/>
            <person name="Gryganskyi A."/>
            <person name="Culley D."/>
            <person name="Magnuson J.K."/>
            <person name="James T.Y."/>
            <person name="O'Malley M.A."/>
            <person name="Stajich J.E."/>
            <person name="Spatafora J.W."/>
            <person name="Visel A."/>
            <person name="Grigoriev I.V."/>
        </authorList>
    </citation>
    <scope>NUCLEOTIDE SEQUENCE [LARGE SCALE GENOMIC DNA]</scope>
    <source>
        <strain evidence="3 4">CBS 115471</strain>
    </source>
</reference>
<name>A0A1Y2A0E8_9PLEO</name>
<dbReference type="EMBL" id="MCFA01000021">
    <property type="protein sequence ID" value="ORY16003.1"/>
    <property type="molecule type" value="Genomic_DNA"/>
</dbReference>
<keyword evidence="2" id="KW-1133">Transmembrane helix</keyword>
<evidence type="ECO:0000313" key="4">
    <source>
        <dbReference type="Proteomes" id="UP000193144"/>
    </source>
</evidence>
<organism evidence="3 4">
    <name type="scientific">Clohesyomyces aquaticus</name>
    <dbReference type="NCBI Taxonomy" id="1231657"/>
    <lineage>
        <taxon>Eukaryota</taxon>
        <taxon>Fungi</taxon>
        <taxon>Dikarya</taxon>
        <taxon>Ascomycota</taxon>
        <taxon>Pezizomycotina</taxon>
        <taxon>Dothideomycetes</taxon>
        <taxon>Pleosporomycetidae</taxon>
        <taxon>Pleosporales</taxon>
        <taxon>Lindgomycetaceae</taxon>
        <taxon>Clohesyomyces</taxon>
    </lineage>
</organism>
<accession>A0A1Y2A0E8</accession>
<feature type="transmembrane region" description="Helical" evidence="2">
    <location>
        <begin position="516"/>
        <end position="539"/>
    </location>
</feature>
<keyword evidence="2" id="KW-0812">Transmembrane</keyword>
<keyword evidence="2" id="KW-0472">Membrane</keyword>